<dbReference type="GO" id="GO:0032039">
    <property type="term" value="C:integrator complex"/>
    <property type="evidence" value="ECO:0007669"/>
    <property type="project" value="InterPro"/>
</dbReference>
<dbReference type="AlphaFoldDB" id="A0A9P5VI85"/>
<dbReference type="EMBL" id="JAAAUY010000913">
    <property type="protein sequence ID" value="KAF9325509.1"/>
    <property type="molecule type" value="Genomic_DNA"/>
</dbReference>
<comment type="caution">
    <text evidence="2">The sequence shown here is derived from an EMBL/GenBank/DDBJ whole genome shotgun (WGS) entry which is preliminary data.</text>
</comment>
<feature type="compositionally biased region" description="Polar residues" evidence="1">
    <location>
        <begin position="430"/>
        <end position="441"/>
    </location>
</feature>
<name>A0A9P5VI85_9FUNG</name>
<feature type="region of interest" description="Disordered" evidence="1">
    <location>
        <begin position="430"/>
        <end position="449"/>
    </location>
</feature>
<dbReference type="GO" id="GO:0034472">
    <property type="term" value="P:snRNA 3'-end processing"/>
    <property type="evidence" value="ECO:0007669"/>
    <property type="project" value="TreeGrafter"/>
</dbReference>
<dbReference type="Pfam" id="PF14750">
    <property type="entry name" value="INTS2"/>
    <property type="match status" value="2"/>
</dbReference>
<dbReference type="Proteomes" id="UP000696485">
    <property type="component" value="Unassembled WGS sequence"/>
</dbReference>
<dbReference type="InterPro" id="IPR029321">
    <property type="entry name" value="INTS2"/>
</dbReference>
<organism evidence="2 3">
    <name type="scientific">Podila minutissima</name>
    <dbReference type="NCBI Taxonomy" id="64525"/>
    <lineage>
        <taxon>Eukaryota</taxon>
        <taxon>Fungi</taxon>
        <taxon>Fungi incertae sedis</taxon>
        <taxon>Mucoromycota</taxon>
        <taxon>Mortierellomycotina</taxon>
        <taxon>Mortierellomycetes</taxon>
        <taxon>Mortierellales</taxon>
        <taxon>Mortierellaceae</taxon>
        <taxon>Podila</taxon>
    </lineage>
</organism>
<keyword evidence="3" id="KW-1185">Reference proteome</keyword>
<proteinExistence type="predicted"/>
<evidence type="ECO:0000313" key="2">
    <source>
        <dbReference type="EMBL" id="KAF9325509.1"/>
    </source>
</evidence>
<accession>A0A9P5VI85</accession>
<reference evidence="2" key="1">
    <citation type="journal article" date="2020" name="Fungal Divers.">
        <title>Resolving the Mortierellaceae phylogeny through synthesis of multi-gene phylogenetics and phylogenomics.</title>
        <authorList>
            <person name="Vandepol N."/>
            <person name="Liber J."/>
            <person name="Desiro A."/>
            <person name="Na H."/>
            <person name="Kennedy M."/>
            <person name="Barry K."/>
            <person name="Grigoriev I.V."/>
            <person name="Miller A.N."/>
            <person name="O'Donnell K."/>
            <person name="Stajich J.E."/>
            <person name="Bonito G."/>
        </authorList>
    </citation>
    <scope>NUCLEOTIDE SEQUENCE</scope>
    <source>
        <strain evidence="2">NVP1</strain>
    </source>
</reference>
<evidence type="ECO:0000256" key="1">
    <source>
        <dbReference type="SAM" id="MobiDB-lite"/>
    </source>
</evidence>
<gene>
    <name evidence="2" type="primary">INTS2</name>
    <name evidence="2" type="ORF">BG006_011022</name>
</gene>
<protein>
    <submittedName>
        <fullName evidence="2">Integrator complex subunit 2</fullName>
    </submittedName>
</protein>
<sequence length="1239" mass="138986">MDLDYQLFLPLLLVRYSIETLPFLIRYPQAGKILEYLDLDYRLIQRQAKEELQLRKQSIGSPLQRSGLFESGTAEDRARIVLTELTRLHEELDRPRQKQRISFLSQVLNNPLYRSEVSLLISILTLRCRNPILDIQAIVCDLRILKDPETLITSLIANHPTEYYTTIESLLDSDHLGSSRTILSRLCKLAVHRAWDIRQQLLERRMFPNLAIELTIEHCHDEINFMNRILRGQPKWLIESDPVTKSSRTSILEFIFSSLNDELQSPTANNSTIHRLLRILSGMLGLMNLILSAEQLEISLQVLEMRPEPSIIDIKVCLILMCATQLFKYGKARIERVLTALLKCRNSPQVLLLTIYFQTQQLLLIDEFASNVLSMTVVIPREGFRHLETLFTTGFSDEQLASCALSLDQSRPDNTSSPFMPAKSAFNSTSSNGLTISSRPGSNTTSSNLRSSSYICVTHLLKRDIFHRSHMDVRDWILHRILDSTTLPLDVNMVPLLTAYAEAVSRAEYISRIPFNSILAYFENPAEDVTPPKVLLALYMLLNNEVCHSHLNNDTRARSVEYPDSIFQHIQIRKILLYVQNHQGGTAFESFQPMFLKLVNAQFPELFDVTTLLMEEGAASQQITASGDTLGVTSGKAGLGSSTEEETSFKDHHIKAIAQHLDNPDAAVKAYRLFQRLPQMRRQSMSREIIQVSLPSLLDPSSSSTVLEAFKNTWDQLNSIMPHELWAMTINACRSNIESSAIKSGGDNYSYEWLVQDPLLLFNVDLRVFRTPVVFRLFIQILGAVMVASRHYFRTMFEGHQIGHQSQDYGEIHLGTAISLQDIILIQMLLEICQRRTSRTKLAANVKSVATVSGALEATITTAESSEMDVDKAVEPYDEAEGDVIKEIRVVTFNFLHQQFIDNKNLAKLIHFQGYPLDLIPIMVKGVDSIHICIDFLPELLLRPPVNAPGMTGRGGGGGVKGGMLSDEFELQVFALRFAAQLCERFPLPNTLQMATEVILPRLRALAIGTGFSSVVLESATVLAKAFPTLREDIVGILRETSGSHDKAALIATLKAIDKELADHILATAQDAMSGFLCDIYLVNTQFLFQVPNKTASTHLWAHRSAMAKNPVDQGVSLSAFVDLLKFLCYGQVECLNNPGDFAISGWPSFKSGQVEDAQCWHPLDQSAHLSAKPVTWQKLLDAVNVCQVDALRTHCKVAIMAEARISKTNVYKANALRAHCKVVIKDTVGIGKSSANDK</sequence>
<dbReference type="PANTHER" id="PTHR28608">
    <property type="entry name" value="INTEGRATOR COMPLEX SUBUNIT 2"/>
    <property type="match status" value="1"/>
</dbReference>
<evidence type="ECO:0000313" key="3">
    <source>
        <dbReference type="Proteomes" id="UP000696485"/>
    </source>
</evidence>
<dbReference type="PANTHER" id="PTHR28608:SF1">
    <property type="entry name" value="INTEGRATOR COMPLEX SUBUNIT 2"/>
    <property type="match status" value="1"/>
</dbReference>